<reference evidence="2 4" key="3">
    <citation type="journal article" date="2019" name="Sci. Rep.">
        <title>A multi-omics analysis of the grapevine pathogen Lasiodiplodia theobromae reveals that temperature affects the expression of virulence- and pathogenicity-related genes.</title>
        <authorList>
            <person name="Felix C."/>
            <person name="Meneses R."/>
            <person name="Goncalves M.F.M."/>
            <person name="Tilleman L."/>
            <person name="Duarte A.S."/>
            <person name="Jorrin-Novo J.V."/>
            <person name="Van de Peer Y."/>
            <person name="Deforce D."/>
            <person name="Van Nieuwerburgh F."/>
            <person name="Esteves A.C."/>
            <person name="Alves A."/>
        </authorList>
    </citation>
    <scope>NUCLEOTIDE SEQUENCE [LARGE SCALE GENOMIC DNA]</scope>
    <source>
        <strain evidence="2 4">LA-SOL3</strain>
    </source>
</reference>
<reference evidence="3" key="1">
    <citation type="submission" date="2016-08" db="EMBL/GenBank/DDBJ databases">
        <authorList>
            <person name="Yan J."/>
        </authorList>
    </citation>
    <scope>NUCLEOTIDE SEQUENCE</scope>
    <source>
        <strain evidence="3">CSS-01s</strain>
    </source>
</reference>
<dbReference type="AlphaFoldDB" id="A0A5N5CUB8"/>
<reference evidence="3" key="2">
    <citation type="journal article" date="2018" name="DNA Res.">
        <title>Comparative genome and transcriptome analyses reveal adaptations to opportunistic infections in woody plant degrading pathogens of Botryosphaeriaceae.</title>
        <authorList>
            <person name="Yan J.Y."/>
            <person name="Zhao W.S."/>
            <person name="Chen Z."/>
            <person name="Xing Q.K."/>
            <person name="Zhang W."/>
            <person name="Chethana K.W.T."/>
            <person name="Xue M.F."/>
            <person name="Xu J.P."/>
            <person name="Phillips A.J.L."/>
            <person name="Wang Y."/>
            <person name="Liu J.H."/>
            <person name="Liu M."/>
            <person name="Zhou Y."/>
            <person name="Jayawardena R.S."/>
            <person name="Manawasinghe I.S."/>
            <person name="Huang J.B."/>
            <person name="Qiao G.H."/>
            <person name="Fu C.Y."/>
            <person name="Guo F.F."/>
            <person name="Dissanayake A.J."/>
            <person name="Peng Y.L."/>
            <person name="Hyde K.D."/>
            <person name="Li X.H."/>
        </authorList>
    </citation>
    <scope>NUCLEOTIDE SEQUENCE</scope>
    <source>
        <strain evidence="3">CSS-01s</strain>
    </source>
</reference>
<protein>
    <submittedName>
        <fullName evidence="2">Uncharacterized protein</fullName>
    </submittedName>
</protein>
<evidence type="ECO:0000313" key="2">
    <source>
        <dbReference type="EMBL" id="KAB2568921.1"/>
    </source>
</evidence>
<gene>
    <name evidence="3" type="ORF">BFW01_g257</name>
    <name evidence="2" type="ORF">DBV05_g12401</name>
</gene>
<dbReference type="EMBL" id="VCHE01000252">
    <property type="protein sequence ID" value="KAB2568921.1"/>
    <property type="molecule type" value="Genomic_DNA"/>
</dbReference>
<organism evidence="2 4">
    <name type="scientific">Lasiodiplodia theobromae</name>
    <dbReference type="NCBI Taxonomy" id="45133"/>
    <lineage>
        <taxon>Eukaryota</taxon>
        <taxon>Fungi</taxon>
        <taxon>Dikarya</taxon>
        <taxon>Ascomycota</taxon>
        <taxon>Pezizomycotina</taxon>
        <taxon>Dothideomycetes</taxon>
        <taxon>Dothideomycetes incertae sedis</taxon>
        <taxon>Botryosphaeriales</taxon>
        <taxon>Botryosphaeriaceae</taxon>
        <taxon>Lasiodiplodia</taxon>
    </lineage>
</organism>
<name>A0A5N5CUB8_9PEZI</name>
<proteinExistence type="predicted"/>
<dbReference type="Proteomes" id="UP000325902">
    <property type="component" value="Unassembled WGS sequence"/>
</dbReference>
<keyword evidence="4" id="KW-1185">Reference proteome</keyword>
<comment type="caution">
    <text evidence="2">The sequence shown here is derived from an EMBL/GenBank/DDBJ whole genome shotgun (WGS) entry which is preliminary data.</text>
</comment>
<sequence>MESDSTDPTSPYNGPSLGATILRDESPLECYLRSDCSFDGAYFLVLIRSSSQPAGTMATPTIDDARSTARRNSWPLGQGQPHVPRNSGSSLRVSASTADFDSRSDFISNTATTAKKKAMKLRLELERMPLGEEIRCVGAWAG</sequence>
<evidence type="ECO:0000256" key="1">
    <source>
        <dbReference type="SAM" id="MobiDB-lite"/>
    </source>
</evidence>
<dbReference type="Proteomes" id="UP000627934">
    <property type="component" value="Unassembled WGS sequence"/>
</dbReference>
<evidence type="ECO:0000313" key="3">
    <source>
        <dbReference type="EMBL" id="KAF9630076.1"/>
    </source>
</evidence>
<accession>A0A5N5CUB8</accession>
<feature type="region of interest" description="Disordered" evidence="1">
    <location>
        <begin position="67"/>
        <end position="91"/>
    </location>
</feature>
<evidence type="ECO:0000313" key="4">
    <source>
        <dbReference type="Proteomes" id="UP000325902"/>
    </source>
</evidence>
<dbReference type="EMBL" id="MDYX01000037">
    <property type="protein sequence ID" value="KAF9630076.1"/>
    <property type="molecule type" value="Genomic_DNA"/>
</dbReference>